<dbReference type="AlphaFoldDB" id="A0A8J2PVG8"/>
<organism evidence="2 3">
    <name type="scientific">Allacma fusca</name>
    <dbReference type="NCBI Taxonomy" id="39272"/>
    <lineage>
        <taxon>Eukaryota</taxon>
        <taxon>Metazoa</taxon>
        <taxon>Ecdysozoa</taxon>
        <taxon>Arthropoda</taxon>
        <taxon>Hexapoda</taxon>
        <taxon>Collembola</taxon>
        <taxon>Symphypleona</taxon>
        <taxon>Sminthuridae</taxon>
        <taxon>Allacma</taxon>
    </lineage>
</organism>
<dbReference type="Proteomes" id="UP000708208">
    <property type="component" value="Unassembled WGS sequence"/>
</dbReference>
<protein>
    <submittedName>
        <fullName evidence="2">Uncharacterized protein</fullName>
    </submittedName>
</protein>
<reference evidence="2" key="1">
    <citation type="submission" date="2021-06" db="EMBL/GenBank/DDBJ databases">
        <authorList>
            <person name="Hodson N. C."/>
            <person name="Mongue J. A."/>
            <person name="Jaron S. K."/>
        </authorList>
    </citation>
    <scope>NUCLEOTIDE SEQUENCE</scope>
</reference>
<evidence type="ECO:0000313" key="3">
    <source>
        <dbReference type="Proteomes" id="UP000708208"/>
    </source>
</evidence>
<feature type="region of interest" description="Disordered" evidence="1">
    <location>
        <begin position="1"/>
        <end position="23"/>
    </location>
</feature>
<dbReference type="EMBL" id="CAJVCH010570327">
    <property type="protein sequence ID" value="CAG7834674.1"/>
    <property type="molecule type" value="Genomic_DNA"/>
</dbReference>
<gene>
    <name evidence="2" type="ORF">AFUS01_LOCUS44152</name>
</gene>
<name>A0A8J2PVG8_9HEXA</name>
<accession>A0A8J2PVG8</accession>
<keyword evidence="3" id="KW-1185">Reference proteome</keyword>
<sequence>FGSRGSTNQRTDRHVSAVCEPPG</sequence>
<evidence type="ECO:0000313" key="2">
    <source>
        <dbReference type="EMBL" id="CAG7834674.1"/>
    </source>
</evidence>
<evidence type="ECO:0000256" key="1">
    <source>
        <dbReference type="SAM" id="MobiDB-lite"/>
    </source>
</evidence>
<comment type="caution">
    <text evidence="2">The sequence shown here is derived from an EMBL/GenBank/DDBJ whole genome shotgun (WGS) entry which is preliminary data.</text>
</comment>
<feature type="non-terminal residue" evidence="2">
    <location>
        <position position="1"/>
    </location>
</feature>
<proteinExistence type="predicted"/>